<proteinExistence type="predicted"/>
<organism evidence="2 3">
    <name type="scientific">Archangium lansingense</name>
    <dbReference type="NCBI Taxonomy" id="2995310"/>
    <lineage>
        <taxon>Bacteria</taxon>
        <taxon>Pseudomonadati</taxon>
        <taxon>Myxococcota</taxon>
        <taxon>Myxococcia</taxon>
        <taxon>Myxococcales</taxon>
        <taxon>Cystobacterineae</taxon>
        <taxon>Archangiaceae</taxon>
        <taxon>Archangium</taxon>
    </lineage>
</organism>
<feature type="domain" description="VOC" evidence="1">
    <location>
        <begin position="7"/>
        <end position="132"/>
    </location>
</feature>
<dbReference type="InterPro" id="IPR037523">
    <property type="entry name" value="VOC_core"/>
</dbReference>
<evidence type="ECO:0000313" key="2">
    <source>
        <dbReference type="EMBL" id="MCY1080723.1"/>
    </source>
</evidence>
<comment type="caution">
    <text evidence="2">The sequence shown here is derived from an EMBL/GenBank/DDBJ whole genome shotgun (WGS) entry which is preliminary data.</text>
</comment>
<dbReference type="InterPro" id="IPR029068">
    <property type="entry name" value="Glyas_Bleomycin-R_OHBP_Dase"/>
</dbReference>
<dbReference type="RefSeq" id="WP_267539362.1">
    <property type="nucleotide sequence ID" value="NZ_JAPNKA010000001.1"/>
</dbReference>
<gene>
    <name evidence="2" type="ORF">OV287_40395</name>
</gene>
<evidence type="ECO:0000313" key="3">
    <source>
        <dbReference type="Proteomes" id="UP001207654"/>
    </source>
</evidence>
<dbReference type="EMBL" id="JAPNKA010000001">
    <property type="protein sequence ID" value="MCY1080723.1"/>
    <property type="molecule type" value="Genomic_DNA"/>
</dbReference>
<accession>A0ABT4AGB4</accession>
<dbReference type="Proteomes" id="UP001207654">
    <property type="component" value="Unassembled WGS sequence"/>
</dbReference>
<name>A0ABT4AGB4_9BACT</name>
<dbReference type="SUPFAM" id="SSF54593">
    <property type="entry name" value="Glyoxalase/Bleomycin resistance protein/Dihydroxybiphenyl dioxygenase"/>
    <property type="match status" value="1"/>
</dbReference>
<sequence length="146" mass="16127">MALEILELHHHGVCMHPSLTEPMREFYEGVLGLSSDAGRPRIPGIPGHFMDVPGDTQIHLLGKEGPSMYAQGPGRDPVDTHVALAVADVAGAERELLRLKVDYWKQSSVAAPQLMQLFFRDPAGNLIELHQASHCRCKRSDRERAA</sequence>
<protein>
    <submittedName>
        <fullName evidence="2">VOC family protein</fullName>
    </submittedName>
</protein>
<dbReference type="Pfam" id="PF00903">
    <property type="entry name" value="Glyoxalase"/>
    <property type="match status" value="1"/>
</dbReference>
<evidence type="ECO:0000259" key="1">
    <source>
        <dbReference type="PROSITE" id="PS51819"/>
    </source>
</evidence>
<dbReference type="PANTHER" id="PTHR46142">
    <property type="match status" value="1"/>
</dbReference>
<keyword evidence="3" id="KW-1185">Reference proteome</keyword>
<dbReference type="InterPro" id="IPR004360">
    <property type="entry name" value="Glyas_Fos-R_dOase_dom"/>
</dbReference>
<reference evidence="2 3" key="1">
    <citation type="submission" date="2022-11" db="EMBL/GenBank/DDBJ databases">
        <title>Minimal conservation of predation-associated metabolite biosynthetic gene clusters underscores biosynthetic potential of Myxococcota including descriptions for ten novel species: Archangium lansinium sp. nov., Myxococcus landrumus sp. nov., Nannocystis bai.</title>
        <authorList>
            <person name="Ahearne A."/>
            <person name="Stevens C."/>
            <person name="Phillips K."/>
        </authorList>
    </citation>
    <scope>NUCLEOTIDE SEQUENCE [LARGE SCALE GENOMIC DNA]</scope>
    <source>
        <strain evidence="2 3">MIWBW</strain>
    </source>
</reference>
<dbReference type="PANTHER" id="PTHR46142:SF3">
    <property type="entry name" value="F18B13.24 PROTEIN"/>
    <property type="match status" value="1"/>
</dbReference>
<dbReference type="Gene3D" id="3.10.180.10">
    <property type="entry name" value="2,3-Dihydroxybiphenyl 1,2-Dioxygenase, domain 1"/>
    <property type="match status" value="1"/>
</dbReference>
<dbReference type="PROSITE" id="PS51819">
    <property type="entry name" value="VOC"/>
    <property type="match status" value="1"/>
</dbReference>